<dbReference type="Proteomes" id="UP000436088">
    <property type="component" value="Unassembled WGS sequence"/>
</dbReference>
<comment type="caution">
    <text evidence="2">The sequence shown here is derived from an EMBL/GenBank/DDBJ whole genome shotgun (WGS) entry which is preliminary data.</text>
</comment>
<sequence length="165" mass="18336">MADMEGDSKGVPEKEVDDAEEITVNGIIGSKAVLKKYPEDVTVHCSERNSSILTFDGVDVPLFGGSYALEKLAARISWLLGRTGKYLFLKDGKNGKPLLLLWMVSDCEDLKFISDLQFFWRRVAYANVVSETIINEVKGRGITRTGTVDGNITRYIDYALYAITS</sequence>
<dbReference type="InterPro" id="IPR044294">
    <property type="entry name" value="Lipase-like"/>
</dbReference>
<evidence type="ECO:0000313" key="2">
    <source>
        <dbReference type="EMBL" id="KAE8673117.1"/>
    </source>
</evidence>
<proteinExistence type="predicted"/>
<protein>
    <recommendedName>
        <fullName evidence="1">DUF676 domain-containing protein</fullName>
    </recommendedName>
</protein>
<dbReference type="EMBL" id="VEPZ02001435">
    <property type="protein sequence ID" value="KAE8673117.1"/>
    <property type="molecule type" value="Genomic_DNA"/>
</dbReference>
<dbReference type="InterPro" id="IPR007751">
    <property type="entry name" value="DUF676_lipase-like"/>
</dbReference>
<evidence type="ECO:0000259" key="1">
    <source>
        <dbReference type="Pfam" id="PF05057"/>
    </source>
</evidence>
<dbReference type="Pfam" id="PF05057">
    <property type="entry name" value="DUF676"/>
    <property type="match status" value="1"/>
</dbReference>
<dbReference type="PANTHER" id="PTHR12482:SF41">
    <property type="entry name" value="ALPHA_BETA-HYDROLASES SUPERFAMILY PROTEIN"/>
    <property type="match status" value="1"/>
</dbReference>
<reference evidence="2" key="1">
    <citation type="submission" date="2019-09" db="EMBL/GenBank/DDBJ databases">
        <title>Draft genome information of white flower Hibiscus syriacus.</title>
        <authorList>
            <person name="Kim Y.-M."/>
        </authorList>
    </citation>
    <scope>NUCLEOTIDE SEQUENCE [LARGE SCALE GENOMIC DNA]</scope>
    <source>
        <strain evidence="2">YM2019G1</strain>
    </source>
</reference>
<accession>A0A6A2YEW8</accession>
<feature type="domain" description="DUF676" evidence="1">
    <location>
        <begin position="65"/>
        <end position="133"/>
    </location>
</feature>
<organism evidence="2 3">
    <name type="scientific">Hibiscus syriacus</name>
    <name type="common">Rose of Sharon</name>
    <dbReference type="NCBI Taxonomy" id="106335"/>
    <lineage>
        <taxon>Eukaryota</taxon>
        <taxon>Viridiplantae</taxon>
        <taxon>Streptophyta</taxon>
        <taxon>Embryophyta</taxon>
        <taxon>Tracheophyta</taxon>
        <taxon>Spermatophyta</taxon>
        <taxon>Magnoliopsida</taxon>
        <taxon>eudicotyledons</taxon>
        <taxon>Gunneridae</taxon>
        <taxon>Pentapetalae</taxon>
        <taxon>rosids</taxon>
        <taxon>malvids</taxon>
        <taxon>Malvales</taxon>
        <taxon>Malvaceae</taxon>
        <taxon>Malvoideae</taxon>
        <taxon>Hibiscus</taxon>
    </lineage>
</organism>
<evidence type="ECO:0000313" key="3">
    <source>
        <dbReference type="Proteomes" id="UP000436088"/>
    </source>
</evidence>
<keyword evidence="3" id="KW-1185">Reference proteome</keyword>
<dbReference type="AlphaFoldDB" id="A0A6A2YEW8"/>
<gene>
    <name evidence="2" type="ORF">F3Y22_tig00111810pilonHSYRG00007</name>
</gene>
<dbReference type="PANTHER" id="PTHR12482">
    <property type="entry name" value="LIPASE ROG1-RELATED-RELATED"/>
    <property type="match status" value="1"/>
</dbReference>
<name>A0A6A2YEW8_HIBSY</name>